<dbReference type="AlphaFoldDB" id="A0A9D0YVT3"/>
<comment type="caution">
    <text evidence="2">The sequence shown here is derived from an EMBL/GenBank/DDBJ whole genome shotgun (WGS) entry which is preliminary data.</text>
</comment>
<name>A0A9D0YVT3_9FIRM</name>
<evidence type="ECO:0000256" key="1">
    <source>
        <dbReference type="SAM" id="Phobius"/>
    </source>
</evidence>
<proteinExistence type="predicted"/>
<evidence type="ECO:0000313" key="3">
    <source>
        <dbReference type="Proteomes" id="UP000886879"/>
    </source>
</evidence>
<dbReference type="GO" id="GO:0003676">
    <property type="term" value="F:nucleic acid binding"/>
    <property type="evidence" value="ECO:0007669"/>
    <property type="project" value="InterPro"/>
</dbReference>
<dbReference type="Pfam" id="PF06961">
    <property type="entry name" value="DUF1294"/>
    <property type="match status" value="1"/>
</dbReference>
<dbReference type="Proteomes" id="UP000886879">
    <property type="component" value="Unassembled WGS sequence"/>
</dbReference>
<dbReference type="PIRSF" id="PIRSF002599">
    <property type="entry name" value="Cold_shock_A"/>
    <property type="match status" value="1"/>
</dbReference>
<accession>A0A9D0YVT3</accession>
<dbReference type="InterPro" id="IPR010718">
    <property type="entry name" value="DUF1294"/>
</dbReference>
<reference evidence="2" key="1">
    <citation type="submission" date="2020-10" db="EMBL/GenBank/DDBJ databases">
        <authorList>
            <person name="Gilroy R."/>
        </authorList>
    </citation>
    <scope>NUCLEOTIDE SEQUENCE</scope>
    <source>
        <strain evidence="2">ChiGjej2B2-12916</strain>
    </source>
</reference>
<keyword evidence="1" id="KW-1133">Transmembrane helix</keyword>
<keyword evidence="1" id="KW-0812">Transmembrane</keyword>
<evidence type="ECO:0000313" key="2">
    <source>
        <dbReference type="EMBL" id="HIQ61830.1"/>
    </source>
</evidence>
<gene>
    <name evidence="2" type="ORF">IAD31_09605</name>
</gene>
<dbReference type="EMBL" id="DVFO01000103">
    <property type="protein sequence ID" value="HIQ61830.1"/>
    <property type="molecule type" value="Genomic_DNA"/>
</dbReference>
<feature type="transmembrane region" description="Helical" evidence="1">
    <location>
        <begin position="37"/>
        <end position="58"/>
    </location>
</feature>
<feature type="transmembrane region" description="Helical" evidence="1">
    <location>
        <begin position="6"/>
        <end position="25"/>
    </location>
</feature>
<sequence>MTKPVYLLLVWLGVLSAFTLLLFGWDKLMAKLGRRRIPEASLLFACLAGGATGGLVGMYLFHHKIRKPKFYVTVPLLVILDAVLFALVLMRT</sequence>
<dbReference type="InterPro" id="IPR012156">
    <property type="entry name" value="Cold_shock_CspA"/>
</dbReference>
<keyword evidence="1" id="KW-0472">Membrane</keyword>
<organism evidence="2 3">
    <name type="scientific">Candidatus Enterenecus faecium</name>
    <dbReference type="NCBI Taxonomy" id="2840780"/>
    <lineage>
        <taxon>Bacteria</taxon>
        <taxon>Bacillati</taxon>
        <taxon>Bacillota</taxon>
        <taxon>Clostridia</taxon>
        <taxon>Eubacteriales</taxon>
        <taxon>Candidatus Enterenecus</taxon>
    </lineage>
</organism>
<reference evidence="2" key="2">
    <citation type="journal article" date="2021" name="PeerJ">
        <title>Extensive microbial diversity within the chicken gut microbiome revealed by metagenomics and culture.</title>
        <authorList>
            <person name="Gilroy R."/>
            <person name="Ravi A."/>
            <person name="Getino M."/>
            <person name="Pursley I."/>
            <person name="Horton D.L."/>
            <person name="Alikhan N.F."/>
            <person name="Baker D."/>
            <person name="Gharbi K."/>
            <person name="Hall N."/>
            <person name="Watson M."/>
            <person name="Adriaenssens E.M."/>
            <person name="Foster-Nyarko E."/>
            <person name="Jarju S."/>
            <person name="Secka A."/>
            <person name="Antonio M."/>
            <person name="Oren A."/>
            <person name="Chaudhuri R.R."/>
            <person name="La Ragione R."/>
            <person name="Hildebrand F."/>
            <person name="Pallen M.J."/>
        </authorList>
    </citation>
    <scope>NUCLEOTIDE SEQUENCE</scope>
    <source>
        <strain evidence="2">ChiGjej2B2-12916</strain>
    </source>
</reference>
<feature type="transmembrane region" description="Helical" evidence="1">
    <location>
        <begin position="70"/>
        <end position="90"/>
    </location>
</feature>
<protein>
    <submittedName>
        <fullName evidence="2">DUF1294 domain-containing protein</fullName>
    </submittedName>
</protein>